<keyword evidence="2 11" id="KW-0436">Ligase</keyword>
<dbReference type="SUPFAM" id="SSF48371">
    <property type="entry name" value="ARM repeat"/>
    <property type="match status" value="1"/>
</dbReference>
<evidence type="ECO:0000256" key="8">
    <source>
        <dbReference type="ARBA" id="ARBA00023211"/>
    </source>
</evidence>
<evidence type="ECO:0000256" key="2">
    <source>
        <dbReference type="ARBA" id="ARBA00022598"/>
    </source>
</evidence>
<dbReference type="HAMAP" id="MF_03144">
    <property type="entry name" value="RtcB_euk"/>
    <property type="match status" value="1"/>
</dbReference>
<dbReference type="EC" id="6.5.1.8" evidence="11"/>
<evidence type="ECO:0000256" key="15">
    <source>
        <dbReference type="SAM" id="MobiDB-lite"/>
    </source>
</evidence>
<dbReference type="InterPro" id="IPR036025">
    <property type="entry name" value="RtcB-like_sf"/>
</dbReference>
<feature type="binding site" evidence="11">
    <location>
        <position position="122"/>
    </location>
    <ligand>
        <name>Mn(2+)</name>
        <dbReference type="ChEBI" id="CHEBI:29035"/>
        <label>1</label>
    </ligand>
</feature>
<comment type="subunit">
    <text evidence="11">Catalytic component of the tRNA-splicing ligase complex.</text>
</comment>
<dbReference type="InterPro" id="IPR027513">
    <property type="entry name" value="RtcB_euk"/>
</dbReference>
<feature type="compositionally biased region" description="Polar residues" evidence="15">
    <location>
        <begin position="1145"/>
        <end position="1167"/>
    </location>
</feature>
<organism evidence="17 18">
    <name type="scientific">Caenorhabditis angaria</name>
    <dbReference type="NCBI Taxonomy" id="860376"/>
    <lineage>
        <taxon>Eukaryota</taxon>
        <taxon>Metazoa</taxon>
        <taxon>Ecdysozoa</taxon>
        <taxon>Nematoda</taxon>
        <taxon>Chromadorea</taxon>
        <taxon>Rhabditida</taxon>
        <taxon>Rhabditina</taxon>
        <taxon>Rhabditomorpha</taxon>
        <taxon>Rhabditoidea</taxon>
        <taxon>Rhabditidae</taxon>
        <taxon>Peloderinae</taxon>
        <taxon>Caenorhabditis</taxon>
    </lineage>
</organism>
<evidence type="ECO:0000256" key="11">
    <source>
        <dbReference type="HAMAP-Rule" id="MF_03144"/>
    </source>
</evidence>
<feature type="binding site" evidence="11 13">
    <location>
        <begin position="226"/>
        <end position="230"/>
    </location>
    <ligand>
        <name>GMP</name>
        <dbReference type="ChEBI" id="CHEBI:58115"/>
    </ligand>
</feature>
<reference evidence="17" key="1">
    <citation type="submission" date="2022-11" db="EMBL/GenBank/DDBJ databases">
        <authorList>
            <person name="Kikuchi T."/>
        </authorList>
    </citation>
    <scope>NUCLEOTIDE SEQUENCE</scope>
    <source>
        <strain evidence="17">PS1010</strain>
    </source>
</reference>
<dbReference type="PROSITE" id="PS01288">
    <property type="entry name" value="UPF0027"/>
    <property type="match status" value="1"/>
</dbReference>
<proteinExistence type="inferred from homology"/>
<feature type="compositionally biased region" description="Low complexity" evidence="15">
    <location>
        <begin position="1202"/>
        <end position="1212"/>
    </location>
</feature>
<protein>
    <recommendedName>
        <fullName evidence="11">RNA-splicing ligase RtcB homolog</fullName>
        <ecNumber evidence="11">6.5.1.8</ecNumber>
    </recommendedName>
    <alternativeName>
        <fullName evidence="11">3'-phosphate/5'-hydroxy nucleic acid ligase</fullName>
    </alternativeName>
</protein>
<name>A0A9P1I5J7_9PELO</name>
<dbReference type="GO" id="GO:0005525">
    <property type="term" value="F:GTP binding"/>
    <property type="evidence" value="ECO:0007669"/>
    <property type="project" value="UniProtKB-KW"/>
</dbReference>
<feature type="binding site" evidence="11 14">
    <location>
        <position position="259"/>
    </location>
    <ligand>
        <name>Mn(2+)</name>
        <dbReference type="ChEBI" id="CHEBI:29035"/>
        <label>2</label>
    </ligand>
</feature>
<evidence type="ECO:0000256" key="1">
    <source>
        <dbReference type="ARBA" id="ARBA00008071"/>
    </source>
</evidence>
<dbReference type="SUPFAM" id="SSF103365">
    <property type="entry name" value="Hypothetical protein PH1602"/>
    <property type="match status" value="1"/>
</dbReference>
<feature type="compositionally biased region" description="Low complexity" evidence="15">
    <location>
        <begin position="1271"/>
        <end position="1300"/>
    </location>
</feature>
<comment type="caution">
    <text evidence="17">The sequence shown here is derived from an EMBL/GenBank/DDBJ whole genome shotgun (WGS) entry which is preliminary data.</text>
</comment>
<gene>
    <name evidence="17" type="ORF">CAMP_LOCUS1329</name>
</gene>
<comment type="catalytic activity">
    <reaction evidence="9 11">
        <text>a 3'-end 3'-phospho-ribonucleotide-RNA + a 5'-end dephospho-ribonucleoside-RNA + GTP = a ribonucleotidyl-ribonucleotide-RNA + GMP + diphosphate</text>
        <dbReference type="Rhea" id="RHEA:68076"/>
        <dbReference type="Rhea" id="RHEA-COMP:10463"/>
        <dbReference type="Rhea" id="RHEA-COMP:13936"/>
        <dbReference type="Rhea" id="RHEA-COMP:17355"/>
        <dbReference type="ChEBI" id="CHEBI:33019"/>
        <dbReference type="ChEBI" id="CHEBI:37565"/>
        <dbReference type="ChEBI" id="CHEBI:58115"/>
        <dbReference type="ChEBI" id="CHEBI:83062"/>
        <dbReference type="ChEBI" id="CHEBI:138284"/>
        <dbReference type="ChEBI" id="CHEBI:173118"/>
        <dbReference type="EC" id="6.5.1.8"/>
    </reaction>
</comment>
<evidence type="ECO:0000256" key="3">
    <source>
        <dbReference type="ARBA" id="ARBA00022694"/>
    </source>
</evidence>
<evidence type="ECO:0000256" key="7">
    <source>
        <dbReference type="ARBA" id="ARBA00023134"/>
    </source>
</evidence>
<feature type="region of interest" description="Disordered" evidence="15">
    <location>
        <begin position="1266"/>
        <end position="1300"/>
    </location>
</feature>
<sequence length="1984" mass="223237">MPRTFEEECEFINRLSDVKFGIKKGFVPNMNVEGRFYVNKGLEPLMFEELKLSCNGTGIGGFLPAVRQIANVAALPGIVGHSIGLPDIHSGYGFSIGNIAAFDTSNPESVISPGGVGFDINCGVRLVRTNLFEEDLKDVKEQLTQSLFDHIPVGVGSRGAIPMQAADLVDCLEMGMDYTLREGYSWAEDKEHCEEYGRMLQADASKVSMRAKKRGLPQLGTLGAGNHYAEVQVVEDIYDKHAANTMGIDEKGQVVVMLHCGSRGLGHQVATDSLVEMEKAMARDNIVVNDKQLACARINSVEGQNYFAGMAAAANFAWVNRSCITFCVRNAFQKTFNMEPDDMDMQVVYDVSHNVAKMEEHMVDGRPKQLCVHRKGATRAFPAHHPLIPVDYQLIGQPVLIGGSMGTCSYVLTGTEQGLVETFGTTCHGAGRALSRAKSRRTITWDSVVEDLRQKDISIRIASPKLIMEEAPGSYKNVTDVVDTCDVAGISKKAIKLRPIAVIKEIGRFKSHLCMIQEYLNIERYLDLQEIYNCCFRFFATTATIILTVALIGLWKMVRRTFASKRPSRSDGTESIETNKEDFDKADKKKISAIARKLKRFSVVEADNFDKNMDRGFLLAKTMSIAMDDALNGAGFIDDLNETSTSDRQPPDWIKEPRDVYHLPEIILSTYSQYNDEADYAMKQMLAVLESLNPSEYVEMFESALKAIEDRLPVVPRNEDGSAKWPEVFDRSISNSSESDNSDFSYSNQFHHRLSSVQMGSVFDALPFLIETVTSNEKLSKYLDILYMMVVVTLNDESNIRRQCISAISILLERQILSQEFLKTCIVPGLFHVYETARNPQSFPSGDLKQETCQTLCQLISCDSIRDRKWIFENFIPRYSRVLEDTTMHVRKNALHIFGKLGNLFGEKFSDAFLVPHLLVSSSDLNWAVRKTSCECFVEVAKCCSSETRKNTLAPIFAQLLSDPNKWVSLVAYNHLGQFISLFADPNITGFEMINGKIFVRGIDEENNEEDEEEGDSNRTIPLNVEENDKIGEEFGKLPETTYIPNEDLSISNFNIIRSPMKLETPKREIAKTTPKRGERVMDSVLSGLNKMLFDRTPSSPSTSSTSSPKSTKESVPTSFQGNNSKKSPLSFHSASFLMDKWNRRNNPNNTQRFQIFDESSSGNSPQKETENDEPIETGGFAARCSSTDDLSKLGLDDACSKSIQSSSSSSSPIFRKCQSPLKHRSPSSCSSTSRKLSPRGRPVTTTCWNRLDVRNRLFLRRLGALPPSPKRLLSPPTSKTTTNSPLLQTPSPTSNSNSSVFEFEAPKDVENKYLLELLNEEEDENDEHGIKMEVKPKSPKEEVISNEFTLSYWSADCNINFSEEELKPFGASITTSQISNSYLERRLDVTKELSPKRVQNIETKKEDLGILDFSDNMSISSNESDCSELEDVAEKNTYKHVPHELVHIYYQIIRQSENMMTMEKSVFEEVYRHCAHNFPAICYTLGKNAWPTLRLMLIDMAKSPQTRVRASVAYSIHEIAHMFGTEITDTDLIEIFNVLRDDSDFDVRAGIMSNLFSFVKYVSPQKRESMIRSLPQFFPVGDEPGNHSENGDWRTRFDLISQLIELCSLYDIRIINLHLSGIALTLADDRVAAVRREAVGLVSKIVSVFVSAEWKDIQTKRNVEHETIENVKMKGTPPYLSEQFVEDISSSFARTQKWTRRQTFCFICEQVLNDRQLNTQQFAYFFSGQLKNLVKDKVPNVRISACEVFNKWRQSILFEEENTKNKNDLLIISNVLTELTKDQDVDTAFIATKYQKPSDKAVEVDVKFRTQKMREREEKFFGDVIYSEASGKTIRVSKNGGIEVIRPPIVPIAEPEAEDDFSVLSENSSVLDQTIIGEEQEGPDEEDFEIHFIEPPMISAEIVQKSDELCDNTECVDMEIEEEGEVGTSEKEKNQSDKSTETSDGNISEIDESEIPMDPAPSNLQNVIINVPIDTKNGDSSDA</sequence>
<comment type="similarity">
    <text evidence="1 11">Belongs to the RtcB family.</text>
</comment>
<evidence type="ECO:0000256" key="4">
    <source>
        <dbReference type="ARBA" id="ARBA00022723"/>
    </source>
</evidence>
<feature type="region of interest" description="Disordered" evidence="15">
    <location>
        <begin position="1092"/>
        <end position="1128"/>
    </location>
</feature>
<evidence type="ECO:0000256" key="5">
    <source>
        <dbReference type="ARBA" id="ARBA00022737"/>
    </source>
</evidence>
<dbReference type="GO" id="GO:0006388">
    <property type="term" value="P:tRNA splicing, via endonucleolytic cleavage and ligation"/>
    <property type="evidence" value="ECO:0007669"/>
    <property type="project" value="UniProtKB-UniRule"/>
</dbReference>
<dbReference type="OrthoDB" id="10249697at2759"/>
<evidence type="ECO:0000256" key="12">
    <source>
        <dbReference type="PIRSR" id="PIRSR601233-1"/>
    </source>
</evidence>
<comment type="cofactor">
    <cofactor evidence="11 14">
        <name>Mn(2+)</name>
        <dbReference type="ChEBI" id="CHEBI:29035"/>
    </cofactor>
    <text evidence="11 14">Binds 2 manganese ions per subunit.</text>
</comment>
<dbReference type="GO" id="GO:0005634">
    <property type="term" value="C:nucleus"/>
    <property type="evidence" value="ECO:0007669"/>
    <property type="project" value="TreeGrafter"/>
</dbReference>
<dbReference type="InterPro" id="IPR011989">
    <property type="entry name" value="ARM-like"/>
</dbReference>
<evidence type="ECO:0000259" key="16">
    <source>
        <dbReference type="Pfam" id="PF22956"/>
    </source>
</evidence>
<feature type="region of interest" description="Disordered" evidence="15">
    <location>
        <begin position="1142"/>
        <end position="1180"/>
    </location>
</feature>
<dbReference type="Gene3D" id="3.90.1860.10">
    <property type="entry name" value="tRNA-splicing ligase RtcB"/>
    <property type="match status" value="1"/>
</dbReference>
<feature type="binding site" evidence="11 13">
    <location>
        <begin position="428"/>
        <end position="431"/>
    </location>
    <ligand>
        <name>GMP</name>
        <dbReference type="ChEBI" id="CHEBI:58115"/>
    </ligand>
</feature>
<feature type="active site" description="GMP-histidine intermediate" evidence="11 12">
    <location>
        <position position="428"/>
    </location>
</feature>
<dbReference type="PANTHER" id="PTHR11118:SF1">
    <property type="entry name" value="RNA-SPLICING LIGASE RTCB HOMOLOG"/>
    <property type="match status" value="1"/>
</dbReference>
<feature type="compositionally biased region" description="Low complexity" evidence="15">
    <location>
        <begin position="1227"/>
        <end position="1236"/>
    </location>
</feature>
<dbReference type="GO" id="GO:0170057">
    <property type="term" value="F:RNA ligase (GTP) activity"/>
    <property type="evidence" value="ECO:0007669"/>
    <property type="project" value="UniProtKB-EC"/>
</dbReference>
<keyword evidence="4 11" id="KW-0479">Metal-binding</keyword>
<evidence type="ECO:0000256" key="10">
    <source>
        <dbReference type="ARBA" id="ARBA00049514"/>
    </source>
</evidence>
<dbReference type="Pfam" id="PF22956">
    <property type="entry name" value="VPS15-like_hel"/>
    <property type="match status" value="1"/>
</dbReference>
<comment type="function">
    <text evidence="11">Catalytic subunit of the tRNA-splicing ligase complex that acts by directly joining spliced tRNA halves to mature-sized tRNAs by incorporating the precursor-derived splice junction phosphate into the mature tRNA as a canonical 3',5'-phosphodiester. May act as an RNA ligase with broad substrate specificity, and may function toward other RNAs.</text>
</comment>
<keyword evidence="5" id="KW-0677">Repeat</keyword>
<keyword evidence="6 11" id="KW-0547">Nucleotide-binding</keyword>
<dbReference type="GO" id="GO:0046872">
    <property type="term" value="F:metal ion binding"/>
    <property type="evidence" value="ECO:0007669"/>
    <property type="project" value="UniProtKB-KW"/>
</dbReference>
<feature type="binding site" evidence="11 13">
    <location>
        <position position="409"/>
    </location>
    <ligand>
        <name>GMP</name>
        <dbReference type="ChEBI" id="CHEBI:58115"/>
    </ligand>
</feature>
<dbReference type="InterPro" id="IPR016024">
    <property type="entry name" value="ARM-type_fold"/>
</dbReference>
<feature type="binding site" evidence="11 14">
    <location>
        <position position="119"/>
    </location>
    <ligand>
        <name>Mn(2+)</name>
        <dbReference type="ChEBI" id="CHEBI:29035"/>
        <label>1</label>
    </ligand>
</feature>
<dbReference type="EMBL" id="CANHGI010000001">
    <property type="protein sequence ID" value="CAI5438692.1"/>
    <property type="molecule type" value="Genomic_DNA"/>
</dbReference>
<evidence type="ECO:0000313" key="18">
    <source>
        <dbReference type="Proteomes" id="UP001152747"/>
    </source>
</evidence>
<dbReference type="Proteomes" id="UP001152747">
    <property type="component" value="Unassembled WGS sequence"/>
</dbReference>
<dbReference type="InterPro" id="IPR001233">
    <property type="entry name" value="RtcB"/>
</dbReference>
<dbReference type="PANTHER" id="PTHR11118">
    <property type="entry name" value="RNA-SPLICING LIGASE RTCB HOMOLOG"/>
    <property type="match status" value="1"/>
</dbReference>
<feature type="binding site" evidence="11 13">
    <location>
        <position position="504"/>
    </location>
    <ligand>
        <name>GMP</name>
        <dbReference type="ChEBI" id="CHEBI:58115"/>
    </ligand>
</feature>
<feature type="region of interest" description="Disordered" evidence="15">
    <location>
        <begin position="1202"/>
        <end position="1245"/>
    </location>
</feature>
<dbReference type="Gene3D" id="1.25.10.10">
    <property type="entry name" value="Leucine-rich Repeat Variant"/>
    <property type="match status" value="2"/>
</dbReference>
<dbReference type="FunFam" id="3.90.1860.10:FF:000001">
    <property type="entry name" value="tRNA-splicing ligase RtcB homolog"/>
    <property type="match status" value="1"/>
</dbReference>
<comment type="miscellaneous">
    <text evidence="11">Ligation probably proceeds through 3 nucleotidyl transfer steps, with 2',3'-cyclic phosphate termini being hydrolyzed to 3'-P termini in a step that precedes 3'-P activation with GMP. In the first nucleotidyl transfer step, RTCB reacts with GTP to form a covalent RTCB-histidine-GMP intermediate with release of PPi; in the second step, the GMP moiety is transferred to the RNA 3'-P; in the third step, the 5'-OH from the opposite RNA strand attacks the activated 3'-P to form a 3',5'-phosphodiester bond and release GMP.</text>
</comment>
<feature type="compositionally biased region" description="Basic and acidic residues" evidence="15">
    <location>
        <begin position="1929"/>
        <end position="1942"/>
    </location>
</feature>
<feature type="binding site" evidence="11">
    <location>
        <position position="122"/>
    </location>
    <ligand>
        <name>Mn(2+)</name>
        <dbReference type="ChEBI" id="CHEBI:29035"/>
        <label>2</label>
    </ligand>
</feature>
<feature type="binding site" evidence="11 13">
    <location>
        <begin position="353"/>
        <end position="354"/>
    </location>
    <ligand>
        <name>GMP</name>
        <dbReference type="ChEBI" id="CHEBI:58115"/>
    </ligand>
</feature>
<feature type="binding site" evidence="11 14">
    <location>
        <position position="227"/>
    </location>
    <ligand>
        <name>Mn(2+)</name>
        <dbReference type="ChEBI" id="CHEBI:29035"/>
        <label>1</label>
    </ligand>
</feature>
<feature type="compositionally biased region" description="Low complexity" evidence="15">
    <location>
        <begin position="1097"/>
        <end position="1119"/>
    </location>
</feature>
<evidence type="ECO:0000256" key="14">
    <source>
        <dbReference type="PIRSR" id="PIRSR601233-3"/>
    </source>
</evidence>
<evidence type="ECO:0000313" key="17">
    <source>
        <dbReference type="EMBL" id="CAI5438692.1"/>
    </source>
</evidence>
<accession>A0A9P1I5J7</accession>
<feature type="binding site" evidence="11 14">
    <location>
        <position position="353"/>
    </location>
    <ligand>
        <name>Mn(2+)</name>
        <dbReference type="ChEBI" id="CHEBI:29035"/>
        <label>2</label>
    </ligand>
</feature>
<feature type="region of interest" description="Disordered" evidence="15">
    <location>
        <begin position="1922"/>
        <end position="1966"/>
    </location>
</feature>
<feature type="domain" description="Phosphatase 2A Regulatory Subunit A helical" evidence="16">
    <location>
        <begin position="873"/>
        <end position="981"/>
    </location>
</feature>
<evidence type="ECO:0000256" key="6">
    <source>
        <dbReference type="ARBA" id="ARBA00022741"/>
    </source>
</evidence>
<dbReference type="Pfam" id="PF01139">
    <property type="entry name" value="RtcB"/>
    <property type="match status" value="1"/>
</dbReference>
<dbReference type="GO" id="GO:0072669">
    <property type="term" value="C:tRNA-splicing ligase complex"/>
    <property type="evidence" value="ECO:0007669"/>
    <property type="project" value="UniProtKB-UniRule"/>
</dbReference>
<feature type="binding site" evidence="11 13">
    <location>
        <begin position="402"/>
        <end position="405"/>
    </location>
    <ligand>
        <name>GMP</name>
        <dbReference type="ChEBI" id="CHEBI:58115"/>
    </ligand>
</feature>
<dbReference type="InterPro" id="IPR055231">
    <property type="entry name" value="2AA_helical"/>
</dbReference>
<keyword evidence="8 11" id="KW-0464">Manganese</keyword>
<evidence type="ECO:0000256" key="9">
    <source>
        <dbReference type="ARBA" id="ARBA00047746"/>
    </source>
</evidence>
<keyword evidence="18" id="KW-1185">Reference proteome</keyword>
<comment type="catalytic activity">
    <reaction evidence="10 11">
        <text>a 3'-end 2',3'-cyclophospho-ribonucleotide-RNA + a 5'-end dephospho-ribonucleoside-RNA + GTP + H2O = a ribonucleotidyl-ribonucleotide-RNA + GMP + diphosphate + H(+)</text>
        <dbReference type="Rhea" id="RHEA:68080"/>
        <dbReference type="Rhea" id="RHEA-COMP:10464"/>
        <dbReference type="Rhea" id="RHEA-COMP:13936"/>
        <dbReference type="Rhea" id="RHEA-COMP:17355"/>
        <dbReference type="ChEBI" id="CHEBI:15377"/>
        <dbReference type="ChEBI" id="CHEBI:15378"/>
        <dbReference type="ChEBI" id="CHEBI:33019"/>
        <dbReference type="ChEBI" id="CHEBI:37565"/>
        <dbReference type="ChEBI" id="CHEBI:58115"/>
        <dbReference type="ChEBI" id="CHEBI:83064"/>
        <dbReference type="ChEBI" id="CHEBI:138284"/>
        <dbReference type="ChEBI" id="CHEBI:173118"/>
        <dbReference type="EC" id="6.5.1.8"/>
    </reaction>
</comment>
<dbReference type="GO" id="GO:0003972">
    <property type="term" value="F:RNA ligase (ATP) activity"/>
    <property type="evidence" value="ECO:0007669"/>
    <property type="project" value="TreeGrafter"/>
</dbReference>
<keyword evidence="7 11" id="KW-0342">GTP-binding</keyword>
<keyword evidence="3 11" id="KW-0819">tRNA processing</keyword>
<evidence type="ECO:0000256" key="13">
    <source>
        <dbReference type="PIRSR" id="PIRSR601233-2"/>
    </source>
</evidence>